<sequence length="105" mass="11396">MSGPYLTGYAGKPSSALQTRSQATRTCQNDVCCFEGSPTDRIAGSGKGSPAGSEVQYLQHASKRSDWTCENHFHDFGVRCHATDSSRLDHASYSTLPRESTPTPR</sequence>
<dbReference type="AlphaFoldDB" id="A0A9Q1E3H9"/>
<proteinExistence type="predicted"/>
<name>A0A9Q1E3H9_CONCO</name>
<organism evidence="1 2">
    <name type="scientific">Conger conger</name>
    <name type="common">Conger eel</name>
    <name type="synonym">Muraena conger</name>
    <dbReference type="NCBI Taxonomy" id="82655"/>
    <lineage>
        <taxon>Eukaryota</taxon>
        <taxon>Metazoa</taxon>
        <taxon>Chordata</taxon>
        <taxon>Craniata</taxon>
        <taxon>Vertebrata</taxon>
        <taxon>Euteleostomi</taxon>
        <taxon>Actinopterygii</taxon>
        <taxon>Neopterygii</taxon>
        <taxon>Teleostei</taxon>
        <taxon>Anguilliformes</taxon>
        <taxon>Congridae</taxon>
        <taxon>Conger</taxon>
    </lineage>
</organism>
<reference evidence="1" key="1">
    <citation type="journal article" date="2023" name="Science">
        <title>Genome structures resolve the early diversification of teleost fishes.</title>
        <authorList>
            <person name="Parey E."/>
            <person name="Louis A."/>
            <person name="Montfort J."/>
            <person name="Bouchez O."/>
            <person name="Roques C."/>
            <person name="Iampietro C."/>
            <person name="Lluch J."/>
            <person name="Castinel A."/>
            <person name="Donnadieu C."/>
            <person name="Desvignes T."/>
            <person name="Floi Bucao C."/>
            <person name="Jouanno E."/>
            <person name="Wen M."/>
            <person name="Mejri S."/>
            <person name="Dirks R."/>
            <person name="Jansen H."/>
            <person name="Henkel C."/>
            <person name="Chen W.J."/>
            <person name="Zahm M."/>
            <person name="Cabau C."/>
            <person name="Klopp C."/>
            <person name="Thompson A.W."/>
            <person name="Robinson-Rechavi M."/>
            <person name="Braasch I."/>
            <person name="Lecointre G."/>
            <person name="Bobe J."/>
            <person name="Postlethwait J.H."/>
            <person name="Berthelot C."/>
            <person name="Roest Crollius H."/>
            <person name="Guiguen Y."/>
        </authorList>
    </citation>
    <scope>NUCLEOTIDE SEQUENCE</scope>
    <source>
        <strain evidence="1">Concon-B</strain>
    </source>
</reference>
<accession>A0A9Q1E3H9</accession>
<keyword evidence="2" id="KW-1185">Reference proteome</keyword>
<evidence type="ECO:0000313" key="2">
    <source>
        <dbReference type="Proteomes" id="UP001152803"/>
    </source>
</evidence>
<evidence type="ECO:0000313" key="1">
    <source>
        <dbReference type="EMBL" id="KAJ8288919.1"/>
    </source>
</evidence>
<dbReference type="EMBL" id="JAFJMO010000001">
    <property type="protein sequence ID" value="KAJ8288919.1"/>
    <property type="molecule type" value="Genomic_DNA"/>
</dbReference>
<gene>
    <name evidence="1" type="ORF">COCON_G00015780</name>
</gene>
<dbReference type="Proteomes" id="UP001152803">
    <property type="component" value="Unassembled WGS sequence"/>
</dbReference>
<protein>
    <submittedName>
        <fullName evidence="1">Uncharacterized protein</fullName>
    </submittedName>
</protein>
<comment type="caution">
    <text evidence="1">The sequence shown here is derived from an EMBL/GenBank/DDBJ whole genome shotgun (WGS) entry which is preliminary data.</text>
</comment>